<proteinExistence type="predicted"/>
<evidence type="ECO:0000313" key="2">
    <source>
        <dbReference type="Proteomes" id="UP000485058"/>
    </source>
</evidence>
<organism evidence="1 2">
    <name type="scientific">Haematococcus lacustris</name>
    <name type="common">Green alga</name>
    <name type="synonym">Haematococcus pluvialis</name>
    <dbReference type="NCBI Taxonomy" id="44745"/>
    <lineage>
        <taxon>Eukaryota</taxon>
        <taxon>Viridiplantae</taxon>
        <taxon>Chlorophyta</taxon>
        <taxon>core chlorophytes</taxon>
        <taxon>Chlorophyceae</taxon>
        <taxon>CS clade</taxon>
        <taxon>Chlamydomonadales</taxon>
        <taxon>Haematococcaceae</taxon>
        <taxon>Haematococcus</taxon>
    </lineage>
</organism>
<protein>
    <submittedName>
        <fullName evidence="1">Uncharacterized protein</fullName>
    </submittedName>
</protein>
<evidence type="ECO:0000313" key="1">
    <source>
        <dbReference type="EMBL" id="GFH22783.1"/>
    </source>
</evidence>
<accession>A0A699ZJH2</accession>
<dbReference type="EMBL" id="BLLF01002122">
    <property type="protein sequence ID" value="GFH22783.1"/>
    <property type="molecule type" value="Genomic_DNA"/>
</dbReference>
<reference evidence="1 2" key="1">
    <citation type="submission" date="2020-02" db="EMBL/GenBank/DDBJ databases">
        <title>Draft genome sequence of Haematococcus lacustris strain NIES-144.</title>
        <authorList>
            <person name="Morimoto D."/>
            <person name="Nakagawa S."/>
            <person name="Yoshida T."/>
            <person name="Sawayama S."/>
        </authorList>
    </citation>
    <scope>NUCLEOTIDE SEQUENCE [LARGE SCALE GENOMIC DNA]</scope>
    <source>
        <strain evidence="1 2">NIES-144</strain>
    </source>
</reference>
<name>A0A699ZJH2_HAELA</name>
<dbReference type="AlphaFoldDB" id="A0A699ZJH2"/>
<comment type="caution">
    <text evidence="1">The sequence shown here is derived from an EMBL/GenBank/DDBJ whole genome shotgun (WGS) entry which is preliminary data.</text>
</comment>
<sequence>MEPEPGDACSCSCFSLFAAPVSLTACRPGCVLLFTAGGAAAGGGARGLPACRSLTRHYVALAASQLDGLLGKTLFIVEHALAIIAMHFLR</sequence>
<keyword evidence="2" id="KW-1185">Reference proteome</keyword>
<dbReference type="Proteomes" id="UP000485058">
    <property type="component" value="Unassembled WGS sequence"/>
</dbReference>
<feature type="non-terminal residue" evidence="1">
    <location>
        <position position="90"/>
    </location>
</feature>
<gene>
    <name evidence="1" type="ORF">HaLaN_20296</name>
</gene>